<dbReference type="RefSeq" id="WP_093268852.1">
    <property type="nucleotide sequence ID" value="NZ_FNDD01000002.1"/>
</dbReference>
<proteinExistence type="predicted"/>
<evidence type="ECO:0000313" key="3">
    <source>
        <dbReference type="EMBL" id="SDG72742.1"/>
    </source>
</evidence>
<evidence type="ECO:0000259" key="2">
    <source>
        <dbReference type="Pfam" id="PF03724"/>
    </source>
</evidence>
<gene>
    <name evidence="3" type="ORF">SAMN04488136_10225</name>
</gene>
<keyword evidence="1" id="KW-0732">Signal</keyword>
<keyword evidence="4" id="KW-1185">Reference proteome</keyword>
<feature type="chain" id="PRO_5011432404" evidence="1">
    <location>
        <begin position="20"/>
        <end position="147"/>
    </location>
</feature>
<dbReference type="STRING" id="861298.SAMN04488136_10225"/>
<dbReference type="PANTHER" id="PTHR35535:SF1">
    <property type="entry name" value="HEAT SHOCK PROTEIN HSLJ"/>
    <property type="match status" value="1"/>
</dbReference>
<dbReference type="OrthoDB" id="5600341at2"/>
<dbReference type="InterPro" id="IPR005184">
    <property type="entry name" value="DUF306_Meta_HslJ"/>
</dbReference>
<sequence>MKLSSKALLATMSLPFVIAGCSTMKPQQDITAADLQNHRWELVNINGQDFNPTARQKRPFIQINDTLKTSGNAGCNNFIGQGELKDNQFRVDKMGMTMKMCIGDIMDFEQSISQALQEWSSLTLDGDKLIIETEVNTLTYQLNDANQ</sequence>
<protein>
    <submittedName>
        <fullName evidence="3">Heat shock protein HslJ</fullName>
    </submittedName>
</protein>
<keyword evidence="3" id="KW-0346">Stress response</keyword>
<dbReference type="Gene3D" id="2.40.128.270">
    <property type="match status" value="1"/>
</dbReference>
<dbReference type="AlphaFoldDB" id="A0A1G7WLE4"/>
<name>A0A1G7WLE4_9VIBR</name>
<dbReference type="PANTHER" id="PTHR35535">
    <property type="entry name" value="HEAT SHOCK PROTEIN HSLJ"/>
    <property type="match status" value="1"/>
</dbReference>
<reference evidence="4" key="1">
    <citation type="submission" date="2016-10" db="EMBL/GenBank/DDBJ databases">
        <authorList>
            <person name="Varghese N."/>
            <person name="Submissions S."/>
        </authorList>
    </citation>
    <scope>NUCLEOTIDE SEQUENCE [LARGE SCALE GENOMIC DNA]</scope>
    <source>
        <strain evidence="4">CGMCC 1.10228</strain>
    </source>
</reference>
<organism evidence="3 4">
    <name type="scientific">Vibrio xiamenensis</name>
    <dbReference type="NCBI Taxonomy" id="861298"/>
    <lineage>
        <taxon>Bacteria</taxon>
        <taxon>Pseudomonadati</taxon>
        <taxon>Pseudomonadota</taxon>
        <taxon>Gammaproteobacteria</taxon>
        <taxon>Vibrionales</taxon>
        <taxon>Vibrionaceae</taxon>
        <taxon>Vibrio</taxon>
    </lineage>
</organism>
<accession>A0A1G7WLE4</accession>
<dbReference type="InterPro" id="IPR038670">
    <property type="entry name" value="HslJ-like_sf"/>
</dbReference>
<dbReference type="PROSITE" id="PS51257">
    <property type="entry name" value="PROKAR_LIPOPROTEIN"/>
    <property type="match status" value="1"/>
</dbReference>
<dbReference type="Proteomes" id="UP000198854">
    <property type="component" value="Unassembled WGS sequence"/>
</dbReference>
<feature type="domain" description="DUF306" evidence="2">
    <location>
        <begin position="33"/>
        <end position="136"/>
    </location>
</feature>
<feature type="signal peptide" evidence="1">
    <location>
        <begin position="1"/>
        <end position="19"/>
    </location>
</feature>
<dbReference type="EMBL" id="FNDD01000002">
    <property type="protein sequence ID" value="SDG72742.1"/>
    <property type="molecule type" value="Genomic_DNA"/>
</dbReference>
<evidence type="ECO:0000313" key="4">
    <source>
        <dbReference type="Proteomes" id="UP000198854"/>
    </source>
</evidence>
<evidence type="ECO:0000256" key="1">
    <source>
        <dbReference type="SAM" id="SignalP"/>
    </source>
</evidence>
<dbReference type="Pfam" id="PF03724">
    <property type="entry name" value="META"/>
    <property type="match status" value="1"/>
</dbReference>
<dbReference type="InterPro" id="IPR053147">
    <property type="entry name" value="Hsp_HslJ-like"/>
</dbReference>